<evidence type="ECO:0000256" key="1">
    <source>
        <dbReference type="SAM" id="MobiDB-lite"/>
    </source>
</evidence>
<gene>
    <name evidence="2" type="ORF">B5807_06804</name>
</gene>
<accession>A0A1Y2M0G1</accession>
<dbReference type="AlphaFoldDB" id="A0A1Y2M0G1"/>
<proteinExistence type="predicted"/>
<evidence type="ECO:0000313" key="2">
    <source>
        <dbReference type="EMBL" id="OSS48937.1"/>
    </source>
</evidence>
<feature type="compositionally biased region" description="Basic and acidic residues" evidence="1">
    <location>
        <begin position="109"/>
        <end position="118"/>
    </location>
</feature>
<reference evidence="2 3" key="1">
    <citation type="journal article" date="2017" name="Genome Announc.">
        <title>Genome sequence of the saprophytic ascomycete Epicoccum nigrum ICMP 19927 strain isolated from New Zealand.</title>
        <authorList>
            <person name="Fokin M."/>
            <person name="Fleetwood D."/>
            <person name="Weir B.S."/>
            <person name="Villas-Boas S.G."/>
        </authorList>
    </citation>
    <scope>NUCLEOTIDE SEQUENCE [LARGE SCALE GENOMIC DNA]</scope>
    <source>
        <strain evidence="2 3">ICMP 19927</strain>
    </source>
</reference>
<name>A0A1Y2M0G1_EPING</name>
<dbReference type="EMBL" id="KZ107845">
    <property type="protein sequence ID" value="OSS48937.1"/>
    <property type="molecule type" value="Genomic_DNA"/>
</dbReference>
<keyword evidence="3" id="KW-1185">Reference proteome</keyword>
<evidence type="ECO:0000313" key="3">
    <source>
        <dbReference type="Proteomes" id="UP000193240"/>
    </source>
</evidence>
<organism evidence="2 3">
    <name type="scientific">Epicoccum nigrum</name>
    <name type="common">Soil fungus</name>
    <name type="synonym">Epicoccum purpurascens</name>
    <dbReference type="NCBI Taxonomy" id="105696"/>
    <lineage>
        <taxon>Eukaryota</taxon>
        <taxon>Fungi</taxon>
        <taxon>Dikarya</taxon>
        <taxon>Ascomycota</taxon>
        <taxon>Pezizomycotina</taxon>
        <taxon>Dothideomycetes</taxon>
        <taxon>Pleosporomycetidae</taxon>
        <taxon>Pleosporales</taxon>
        <taxon>Pleosporineae</taxon>
        <taxon>Didymellaceae</taxon>
        <taxon>Epicoccum</taxon>
    </lineage>
</organism>
<protein>
    <submittedName>
        <fullName evidence="2">Uncharacterized protein</fullName>
    </submittedName>
</protein>
<dbReference type="InParanoid" id="A0A1Y2M0G1"/>
<dbReference type="Proteomes" id="UP000193240">
    <property type="component" value="Unassembled WGS sequence"/>
</dbReference>
<sequence>MQDYHGGKEQQHIRQQNNMHWKVHISGFEVLDGAGVRDGRSMPDLKSAPMPTSILRTQSLQRDKKDIMPCIEVRSHWIDAMQPQSFCRRLATSQHSRPDPIPSKSRRCHAGDKTVLDK</sequence>
<feature type="region of interest" description="Disordered" evidence="1">
    <location>
        <begin position="91"/>
        <end position="118"/>
    </location>
</feature>